<dbReference type="EMBL" id="SSTG01000006">
    <property type="protein sequence ID" value="THG55004.1"/>
    <property type="molecule type" value="Genomic_DNA"/>
</dbReference>
<keyword evidence="2" id="KW-1185">Reference proteome</keyword>
<organism evidence="1 2">
    <name type="scientific">Muribaculum caecicola</name>
    <dbReference type="NCBI Taxonomy" id="3038144"/>
    <lineage>
        <taxon>Bacteria</taxon>
        <taxon>Pseudomonadati</taxon>
        <taxon>Bacteroidota</taxon>
        <taxon>Bacteroidia</taxon>
        <taxon>Bacteroidales</taxon>
        <taxon>Muribaculaceae</taxon>
        <taxon>Muribaculum</taxon>
    </lineage>
</organism>
<protein>
    <submittedName>
        <fullName evidence="1">Cysteine--tRNA ligase</fullName>
        <ecNumber evidence="1">6.1.1.16</ecNumber>
    </submittedName>
</protein>
<sequence length="498" mass="56864">MTQPDHQLYIYNTLSRRKEPFKPLHPERVGMYVCGPTVYGDGHLGHARPAITFDVLFRYLQHLGYKVRYVRNITDVGHLEHDADEGEDKIAKKARLEQLEPMEVVQHYLNRYHKAMEKLNVLPPSIEPHASGHIIEQIEYIKEILKSGYAYESEGSVYFDVPKYNRDHHYGKLSGRNIDELLATTRALDGQQEKRNPADFALWKKAAPEHIMHWPSPWSEGFPGWHLECSTMGQKYLGETFDIHGGGMDLMFPHHECEIAQSVAHNHGHETVRYWMHNNMITINGQKMGKSLGNFITLDEFFTGSHPELEQAYSPMTIRFFILQAQYRSTVDFSNTALQGAEKALNRMLEGYRRIAELKPSEKSTVNIAELYEKCYEALDDDLNTPIVIAHLFEACRITNLINDGKESATQADIDSLKTLFDTFLSGILGIRCDNSPLAASPSATKPFEEAVNLLLDMRMQAKANKDWATSDQIRDKLTALGFSIKDTRDGYEWSLKG</sequence>
<gene>
    <name evidence="1" type="ORF">E5990_01220</name>
</gene>
<name>A0AC61S8M0_9BACT</name>
<reference evidence="1" key="1">
    <citation type="submission" date="2019-04" db="EMBL/GenBank/DDBJ databases">
        <title>Microbes associate with the intestines of laboratory mice.</title>
        <authorList>
            <person name="Navarre W."/>
            <person name="Wong E."/>
            <person name="Huang K.C."/>
            <person name="Tropini C."/>
            <person name="Ng K."/>
            <person name="Yu B."/>
        </authorList>
    </citation>
    <scope>NUCLEOTIDE SEQUENCE</scope>
    <source>
        <strain evidence="1">NM86_A22</strain>
    </source>
</reference>
<accession>A0AC61S8M0</accession>
<evidence type="ECO:0000313" key="2">
    <source>
        <dbReference type="Proteomes" id="UP000305401"/>
    </source>
</evidence>
<dbReference type="EC" id="6.1.1.16" evidence="1"/>
<evidence type="ECO:0000313" key="1">
    <source>
        <dbReference type="EMBL" id="THG55004.1"/>
    </source>
</evidence>
<keyword evidence="1" id="KW-0436">Ligase</keyword>
<dbReference type="Proteomes" id="UP000305401">
    <property type="component" value="Unassembled WGS sequence"/>
</dbReference>
<comment type="caution">
    <text evidence="1">The sequence shown here is derived from an EMBL/GenBank/DDBJ whole genome shotgun (WGS) entry which is preliminary data.</text>
</comment>
<proteinExistence type="predicted"/>